<dbReference type="SUPFAM" id="SSF50956">
    <property type="entry name" value="Thermostable phytase (3-phytase)"/>
    <property type="match status" value="1"/>
</dbReference>
<evidence type="ECO:0000313" key="7">
    <source>
        <dbReference type="Proteomes" id="UP000254848"/>
    </source>
</evidence>
<dbReference type="NCBIfam" id="TIGR01643">
    <property type="entry name" value="YD_repeat_2x"/>
    <property type="match status" value="8"/>
</dbReference>
<dbReference type="PANTHER" id="PTHR32305:SF15">
    <property type="entry name" value="PROTEIN RHSA-RELATED"/>
    <property type="match status" value="1"/>
</dbReference>
<dbReference type="Pfam" id="PF14412">
    <property type="entry name" value="AHH"/>
    <property type="match status" value="1"/>
</dbReference>
<dbReference type="InterPro" id="IPR001826">
    <property type="entry name" value="RHS"/>
</dbReference>
<protein>
    <submittedName>
        <fullName evidence="6">RHS repeat-associated protein</fullName>
    </submittedName>
</protein>
<dbReference type="InterPro" id="IPR022385">
    <property type="entry name" value="Rhs_assc_core"/>
</dbReference>
<dbReference type="Pfam" id="PF03527">
    <property type="entry name" value="RHS"/>
    <property type="match status" value="1"/>
</dbReference>
<accession>A0A370QS72</accession>
<feature type="domain" description="Teneurin-like YD-shell" evidence="5">
    <location>
        <begin position="496"/>
        <end position="618"/>
    </location>
</feature>
<comment type="caution">
    <text evidence="6">The sequence shown here is derived from an EMBL/GenBank/DDBJ whole genome shotgun (WGS) entry which is preliminary data.</text>
</comment>
<evidence type="ECO:0000256" key="1">
    <source>
        <dbReference type="ARBA" id="ARBA00009455"/>
    </source>
</evidence>
<feature type="domain" description="DUF6531" evidence="4">
    <location>
        <begin position="211"/>
        <end position="272"/>
    </location>
</feature>
<evidence type="ECO:0000259" key="4">
    <source>
        <dbReference type="Pfam" id="PF20148"/>
    </source>
</evidence>
<comment type="similarity">
    <text evidence="1">Belongs to the RHS family.</text>
</comment>
<dbReference type="InterPro" id="IPR050708">
    <property type="entry name" value="T6SS_VgrG/RHS"/>
</dbReference>
<dbReference type="Pfam" id="PF20148">
    <property type="entry name" value="DUF6531"/>
    <property type="match status" value="1"/>
</dbReference>
<dbReference type="EMBL" id="QRAP01000004">
    <property type="protein sequence ID" value="RDK92021.1"/>
    <property type="molecule type" value="Genomic_DNA"/>
</dbReference>
<keyword evidence="7" id="KW-1185">Reference proteome</keyword>
<evidence type="ECO:0000313" key="6">
    <source>
        <dbReference type="EMBL" id="RDK92021.1"/>
    </source>
</evidence>
<dbReference type="CDD" id="cd14740">
    <property type="entry name" value="PAAR_4"/>
    <property type="match status" value="1"/>
</dbReference>
<dbReference type="RefSeq" id="WP_115458349.1">
    <property type="nucleotide sequence ID" value="NZ_QRAP01000004.1"/>
</dbReference>
<sequence length="1381" mass="156725">MAHSSSHFDPQLGIDLHFYLTPPATPIPTPHIGLVFDPMEYVPILGSNVHINGRKRATAGTGGYCVHIPVAGVFTPPLSIVMGPQKDDDIFMGSRTVSAGGEPFSRIGVPTLSCNFIGLFPPPRAKKPEAPGGSPVMPLTINMAIPNAVNVGGPLTVNLMALAMRTAFWGFSHFKQSSLYSKAMDKFKSLRQKLFGGMPEGFLKCKILRAEPVDIRDGSVVVEHLDFSLPGRFPLTWARHYRSSNDDNGGICGHRWKTLADAELLCLHAEDIGWLNLPDGLYAIAELPKQPGEAYARPLFPAGGRIWREEKTRDEQYWIVEEDGGTRYHFAIPVSSHKQDTPQPLPISAVGDRHGNCWSFVRHQGALTRLCELTHLGPTGREILCTLEDQRIVAMTLYDTHQERQYPLTRYQYNGGCLSAEIDAQGNARSYRYDQGYMTSHSDRLGLTFYYEYDERWRVIHAWGDNGLYDYRFTWCDLLDEVEIVDSLGYHSVVKFNTLGLPICETDHEGGTTTFVYDDNGMTRQVILPSGRRYQWEYDEFGRITAEISPSGQRYSFSYSLQGWLLQSTDATGSTWTQTFDEAGNLATQCDPTGVQKSFTYDAFGQPIQLQTDGNKIHHVLYDAYGFIREYRMAGMATNRLENNIYGNPVHVVEDNGRQIRYVWDNKQRLVEQQSNDGSPLLRITYDKNDRPVIYQEDGGRKTRLGYSGTGTIATCQTPDGHQLHYHYDTEEQLIGVSNQLGQRWQLKRNYLGRLAEETDYWGQTTSYHYDADGNLLWRIDPLGQILRYQYDPDANLTAKLPAEGDTPLVTYRYDECGRLIQCNNRHRQLSWEYDAAGRVLLEQQDHYRLLHRYNPAGQYIRRESNAGHSVDYQYNAFGQIASVTLNDAVPIQLQYDEQGRLVRQQLSETLLREFDYDPAQRLTAQKVLQQEQPLFATRYHYDQHGNLTDRYDSIDGHSRFTYDPIGRLLSVMEPDSDIRRFVTDAAGNCMTSTVQAVDDTPTGWYREGRFAQSRYIYDRAGNLRQRRVLTQPDSKQDLVWDTEHQLVEVRQNGQRVSFGYDGLGRRVFKQSAQGVHVFFWQGHALSGEMRSEAELPESESVYDLATPILRKLLLEPLLTEVREYVYHPGSFQPFALLEQRQGEKTNYLYDCDPNGAPIRLIDTEGKLVWHHRMEAWGKPGPQLVNQVENPLRFQGQYYDSETGLHYNRYRYYDPESGTYISQDPIRLSGGVNVYAYVLNPLGEIDPLGLSSCELGKSMGARTGDGMSNHHLIPEELMKDDNFKTMFDRLKKIGWNGDGASNGIFLPGSQDLSGKVGLPGHWSNHNRYTGAVRNKLSQLASQSGSLSDLQLALGIKNIQDWAREGLESGRFNVDPNTGRLI</sequence>
<keyword evidence="2" id="KW-0677">Repeat</keyword>
<feature type="domain" description="RHS protein conserved region" evidence="3">
    <location>
        <begin position="1148"/>
        <end position="1179"/>
    </location>
</feature>
<dbReference type="InterPro" id="IPR045351">
    <property type="entry name" value="DUF6531"/>
</dbReference>
<dbReference type="PRINTS" id="PR00394">
    <property type="entry name" value="RHSPROTEIN"/>
</dbReference>
<dbReference type="NCBIfam" id="TIGR03696">
    <property type="entry name" value="Rhs_assc_core"/>
    <property type="match status" value="1"/>
</dbReference>
<dbReference type="InterPro" id="IPR032871">
    <property type="entry name" value="AHH_dom_containing"/>
</dbReference>
<evidence type="ECO:0000259" key="3">
    <source>
        <dbReference type="Pfam" id="PF03527"/>
    </source>
</evidence>
<feature type="domain" description="Teneurin-like YD-shell" evidence="5">
    <location>
        <begin position="769"/>
        <end position="948"/>
    </location>
</feature>
<organism evidence="6 7">
    <name type="scientific">Enterobacillus tribolii</name>
    <dbReference type="NCBI Taxonomy" id="1487935"/>
    <lineage>
        <taxon>Bacteria</taxon>
        <taxon>Pseudomonadati</taxon>
        <taxon>Pseudomonadota</taxon>
        <taxon>Gammaproteobacteria</taxon>
        <taxon>Enterobacterales</taxon>
        <taxon>Hafniaceae</taxon>
        <taxon>Enterobacillus</taxon>
    </lineage>
</organism>
<proteinExistence type="inferred from homology"/>
<gene>
    <name evidence="6" type="ORF">C8D90_104173</name>
</gene>
<reference evidence="6 7" key="1">
    <citation type="submission" date="2018-07" db="EMBL/GenBank/DDBJ databases">
        <title>Genomic Encyclopedia of Type Strains, Phase IV (KMG-IV): sequencing the most valuable type-strain genomes for metagenomic binning, comparative biology and taxonomic classification.</title>
        <authorList>
            <person name="Goeker M."/>
        </authorList>
    </citation>
    <scope>NUCLEOTIDE SEQUENCE [LARGE SCALE GENOMIC DNA]</scope>
    <source>
        <strain evidence="6 7">DSM 103736</strain>
    </source>
</reference>
<dbReference type="OrthoDB" id="6043530at2"/>
<dbReference type="InterPro" id="IPR006530">
    <property type="entry name" value="YD"/>
</dbReference>
<name>A0A370QS72_9GAMM</name>
<evidence type="ECO:0000256" key="2">
    <source>
        <dbReference type="ARBA" id="ARBA00022737"/>
    </source>
</evidence>
<dbReference type="Proteomes" id="UP000254848">
    <property type="component" value="Unassembled WGS sequence"/>
</dbReference>
<dbReference type="InterPro" id="IPR056823">
    <property type="entry name" value="TEN-like_YD-shell"/>
</dbReference>
<dbReference type="Gene3D" id="2.180.10.10">
    <property type="entry name" value="RHS repeat-associated core"/>
    <property type="match status" value="2"/>
</dbReference>
<dbReference type="Pfam" id="PF25023">
    <property type="entry name" value="TEN_YD-shell"/>
    <property type="match status" value="2"/>
</dbReference>
<dbReference type="PANTHER" id="PTHR32305">
    <property type="match status" value="1"/>
</dbReference>
<dbReference type="Gene3D" id="3.90.930.1">
    <property type="match status" value="1"/>
</dbReference>
<evidence type="ECO:0000259" key="5">
    <source>
        <dbReference type="Pfam" id="PF25023"/>
    </source>
</evidence>